<dbReference type="Pfam" id="PF06995">
    <property type="entry name" value="Phage_P2_GpU"/>
    <property type="match status" value="1"/>
</dbReference>
<evidence type="ECO:0000313" key="2">
    <source>
        <dbReference type="Proteomes" id="UP000242849"/>
    </source>
</evidence>
<reference evidence="2" key="1">
    <citation type="submission" date="2016-10" db="EMBL/GenBank/DDBJ databases">
        <authorList>
            <person name="Varghese N."/>
            <person name="Submissions S."/>
        </authorList>
    </citation>
    <scope>NUCLEOTIDE SEQUENCE [LARGE SCALE GENOMIC DNA]</scope>
    <source>
        <strain evidence="2">DSM 12111</strain>
    </source>
</reference>
<accession>A0A1H5DIY2</accession>
<keyword evidence="2" id="KW-1185">Reference proteome</keyword>
<name>A0A1H5DIY2_PSEAG</name>
<gene>
    <name evidence="1" type="ORF">SAMN05421553_3337</name>
</gene>
<dbReference type="STRING" id="53406.SAMN05421553_3337"/>
<dbReference type="AlphaFoldDB" id="A0A1H5DIY2"/>
<dbReference type="OrthoDB" id="9032474at2"/>
<protein>
    <submittedName>
        <fullName evidence="1">Phage protein U</fullName>
    </submittedName>
</protein>
<organism evidence="1 2">
    <name type="scientific">Pseudomonas anguilliseptica</name>
    <dbReference type="NCBI Taxonomy" id="53406"/>
    <lineage>
        <taxon>Bacteria</taxon>
        <taxon>Pseudomonadati</taxon>
        <taxon>Pseudomonadota</taxon>
        <taxon>Gammaproteobacteria</taxon>
        <taxon>Pseudomonadales</taxon>
        <taxon>Pseudomonadaceae</taxon>
        <taxon>Pseudomonas</taxon>
    </lineage>
</organism>
<dbReference type="InterPro" id="IPR009734">
    <property type="entry name" value="Myoviridae_GpU"/>
</dbReference>
<dbReference type="Proteomes" id="UP000242849">
    <property type="component" value="Unassembled WGS sequence"/>
</dbReference>
<proteinExistence type="predicted"/>
<dbReference type="RefSeq" id="WP_090384284.1">
    <property type="nucleotide sequence ID" value="NZ_CP156749.1"/>
</dbReference>
<evidence type="ECO:0000313" key="1">
    <source>
        <dbReference type="EMBL" id="SED78796.1"/>
    </source>
</evidence>
<sequence>MWAVLGDIEFEVKYHPGRQDERSAADYAQHALIQGKPRLEWVGDSLDELTLELTLHSMLVDPELQIRRLKEAKSAHEPLPYVLGSGDYRGIYLLTEVSVTTRKTDPQGRLVSATVSLNLLEYSGKYTKPLPRPRALVSNLAANPMARVGGAAPALVTPTQKALGMAKVAGNYLRAGVDAFNFVKTLRDNPAAVLAQAPRLLSLTGQALQPLQEFQLAAGLMEDGADLVQLGLSVTSEVQLAQGALNPIRPEAIISQVDYATNRIELAQGRLSGASTRLAGLAVDVISRRA</sequence>
<dbReference type="EMBL" id="FNSC01000001">
    <property type="protein sequence ID" value="SED78796.1"/>
    <property type="molecule type" value="Genomic_DNA"/>
</dbReference>